<dbReference type="AlphaFoldDB" id="A0A087CTF6"/>
<name>A0A087CTF6_9BIFI</name>
<proteinExistence type="predicted"/>
<reference evidence="2 3" key="1">
    <citation type="submission" date="2014-03" db="EMBL/GenBank/DDBJ databases">
        <title>Genomics of Bifidobacteria.</title>
        <authorList>
            <person name="Ventura M."/>
            <person name="Milani C."/>
            <person name="Lugli G.A."/>
        </authorList>
    </citation>
    <scope>NUCLEOTIDE SEQUENCE [LARGE SCALE GENOMIC DNA]</scope>
    <source>
        <strain evidence="2 3">LMG 14934</strain>
    </source>
</reference>
<evidence type="ECO:0000256" key="1">
    <source>
        <dbReference type="SAM" id="MobiDB-lite"/>
    </source>
</evidence>
<protein>
    <submittedName>
        <fullName evidence="2">Uncharacterized protein</fullName>
    </submittedName>
</protein>
<evidence type="ECO:0000313" key="3">
    <source>
        <dbReference type="Proteomes" id="UP000029040"/>
    </source>
</evidence>
<accession>A0A087CTF6</accession>
<feature type="region of interest" description="Disordered" evidence="1">
    <location>
        <begin position="66"/>
        <end position="91"/>
    </location>
</feature>
<gene>
    <name evidence="2" type="ORF">BSAE_1669</name>
</gene>
<dbReference type="Proteomes" id="UP000029040">
    <property type="component" value="Unassembled WGS sequence"/>
</dbReference>
<evidence type="ECO:0000313" key="2">
    <source>
        <dbReference type="EMBL" id="KFI86556.1"/>
    </source>
</evidence>
<sequence length="91" mass="9685">MQRKTRVGNKRVNLATKLSLTFIEKLSRMFHITHVSHDIGSGRADLSACGLKGFLVSARDADKSALGGEALGHGKSDASPTAGYDNASTRK</sequence>
<dbReference type="EMBL" id="JGZM01000006">
    <property type="protein sequence ID" value="KFI86556.1"/>
    <property type="molecule type" value="Genomic_DNA"/>
</dbReference>
<organism evidence="2 3">
    <name type="scientific">Bifidobacterium pullorum subsp. saeculare DSM 6531 = LMG 14934</name>
    <dbReference type="NCBI Taxonomy" id="1437611"/>
    <lineage>
        <taxon>Bacteria</taxon>
        <taxon>Bacillati</taxon>
        <taxon>Actinomycetota</taxon>
        <taxon>Actinomycetes</taxon>
        <taxon>Bifidobacteriales</taxon>
        <taxon>Bifidobacteriaceae</taxon>
        <taxon>Bifidobacterium</taxon>
    </lineage>
</organism>
<comment type="caution">
    <text evidence="2">The sequence shown here is derived from an EMBL/GenBank/DDBJ whole genome shotgun (WGS) entry which is preliminary data.</text>
</comment>